<evidence type="ECO:0000313" key="3">
    <source>
        <dbReference type="Proteomes" id="UP000277212"/>
    </source>
</evidence>
<dbReference type="AlphaFoldDB" id="A0A3M2SHT8"/>
<proteinExistence type="predicted"/>
<organism evidence="2 3">
    <name type="scientific">Fusarium kuroshium</name>
    <dbReference type="NCBI Taxonomy" id="2010991"/>
    <lineage>
        <taxon>Eukaryota</taxon>
        <taxon>Fungi</taxon>
        <taxon>Dikarya</taxon>
        <taxon>Ascomycota</taxon>
        <taxon>Pezizomycotina</taxon>
        <taxon>Sordariomycetes</taxon>
        <taxon>Hypocreomycetidae</taxon>
        <taxon>Hypocreales</taxon>
        <taxon>Nectriaceae</taxon>
        <taxon>Fusarium</taxon>
        <taxon>Fusarium solani species complex</taxon>
    </lineage>
</organism>
<reference evidence="2 3" key="1">
    <citation type="submission" date="2017-06" db="EMBL/GenBank/DDBJ databases">
        <title>Comparative genomic analysis of Ambrosia Fusariam Clade fungi.</title>
        <authorList>
            <person name="Stajich J.E."/>
            <person name="Carrillo J."/>
            <person name="Kijimoto T."/>
            <person name="Eskalen A."/>
            <person name="O'Donnell K."/>
            <person name="Kasson M."/>
        </authorList>
    </citation>
    <scope>NUCLEOTIDE SEQUENCE [LARGE SCALE GENOMIC DNA]</scope>
    <source>
        <strain evidence="2">UCR3666</strain>
    </source>
</reference>
<evidence type="ECO:0000313" key="2">
    <source>
        <dbReference type="EMBL" id="RMJ17123.1"/>
    </source>
</evidence>
<dbReference type="OrthoDB" id="10565587at2759"/>
<name>A0A3M2SHT8_9HYPO</name>
<sequence>MMRSTNIARRTFSNTSSHIQQPRHQPHRHRTPTPKKPRIDEASFRRAAKEVLAEQERLFQALPCVDLVVYERRSGHDSKSKIDDYDDDD</sequence>
<keyword evidence="3" id="KW-1185">Reference proteome</keyword>
<feature type="region of interest" description="Disordered" evidence="1">
    <location>
        <begin position="1"/>
        <end position="41"/>
    </location>
</feature>
<dbReference type="EMBL" id="NKUJ01000037">
    <property type="protein sequence ID" value="RMJ17123.1"/>
    <property type="molecule type" value="Genomic_DNA"/>
</dbReference>
<protein>
    <submittedName>
        <fullName evidence="2">Uncharacterized protein</fullName>
    </submittedName>
</protein>
<accession>A0A3M2SHT8</accession>
<dbReference type="Proteomes" id="UP000277212">
    <property type="component" value="Unassembled WGS sequence"/>
</dbReference>
<gene>
    <name evidence="2" type="ORF">CDV36_003202</name>
</gene>
<feature type="compositionally biased region" description="Polar residues" evidence="1">
    <location>
        <begin position="1"/>
        <end position="19"/>
    </location>
</feature>
<comment type="caution">
    <text evidence="2">The sequence shown here is derived from an EMBL/GenBank/DDBJ whole genome shotgun (WGS) entry which is preliminary data.</text>
</comment>
<feature type="compositionally biased region" description="Basic residues" evidence="1">
    <location>
        <begin position="24"/>
        <end position="36"/>
    </location>
</feature>
<evidence type="ECO:0000256" key="1">
    <source>
        <dbReference type="SAM" id="MobiDB-lite"/>
    </source>
</evidence>